<proteinExistence type="predicted"/>
<reference evidence="1 2" key="1">
    <citation type="journal article" date="2015" name="Antonie Van Leeuwenhoek">
        <title>Oceanobacillus bengalensis sp. nov., a bacterium isolated from seawater of the Bay of Bengal.</title>
        <authorList>
            <person name="Yongchang O."/>
            <person name="Xiang W."/>
            <person name="Wang G."/>
        </authorList>
    </citation>
    <scope>NUCLEOTIDE SEQUENCE [LARGE SCALE GENOMIC DNA]</scope>
    <source>
        <strain evidence="1 2">MCCC 1K00260</strain>
    </source>
</reference>
<dbReference type="RefSeq" id="WP_121129875.1">
    <property type="nucleotide sequence ID" value="NZ_JBHUIL010000010.1"/>
</dbReference>
<evidence type="ECO:0000313" key="1">
    <source>
        <dbReference type="EMBL" id="RKQ16913.1"/>
    </source>
</evidence>
<comment type="caution">
    <text evidence="1">The sequence shown here is derived from an EMBL/GenBank/DDBJ whole genome shotgun (WGS) entry which is preliminary data.</text>
</comment>
<sequence length="139" mass="16005">MILFSTILIIFATNNYLVNAKPQEPKEAKPYAEDWYVTTEDVIWDIIYPAIDKRVVKEYGGKEKSSFGWGKQRIVNIVYNNNHSYDISIMVQVPDNNNNPFEYAEDLVKVRVSPSCNSPKISCSHAFNVEVIEYKHLGQ</sequence>
<dbReference type="OrthoDB" id="2452460at2"/>
<protein>
    <recommendedName>
        <fullName evidence="3">DUF3888 domain-containing protein</fullName>
    </recommendedName>
</protein>
<accession>A0A494Z358</accession>
<dbReference type="AlphaFoldDB" id="A0A494Z358"/>
<keyword evidence="2" id="KW-1185">Reference proteome</keyword>
<name>A0A494Z358_9BACI</name>
<gene>
    <name evidence="1" type="ORF">D8M05_06400</name>
</gene>
<evidence type="ECO:0008006" key="3">
    <source>
        <dbReference type="Google" id="ProtNLM"/>
    </source>
</evidence>
<organism evidence="1 2">
    <name type="scientific">Oceanobacillus bengalensis</name>
    <dbReference type="NCBI Taxonomy" id="1435466"/>
    <lineage>
        <taxon>Bacteria</taxon>
        <taxon>Bacillati</taxon>
        <taxon>Bacillota</taxon>
        <taxon>Bacilli</taxon>
        <taxon>Bacillales</taxon>
        <taxon>Bacillaceae</taxon>
        <taxon>Oceanobacillus</taxon>
    </lineage>
</organism>
<dbReference type="Proteomes" id="UP000281813">
    <property type="component" value="Unassembled WGS sequence"/>
</dbReference>
<evidence type="ECO:0000313" key="2">
    <source>
        <dbReference type="Proteomes" id="UP000281813"/>
    </source>
</evidence>
<dbReference type="EMBL" id="RBZO01000007">
    <property type="protein sequence ID" value="RKQ16913.1"/>
    <property type="molecule type" value="Genomic_DNA"/>
</dbReference>